<evidence type="ECO:0000256" key="10">
    <source>
        <dbReference type="ARBA" id="ARBA00023326"/>
    </source>
</evidence>
<dbReference type="OrthoDB" id="416222at2759"/>
<dbReference type="Gene3D" id="2.60.40.10">
    <property type="entry name" value="Immunoglobulins"/>
    <property type="match status" value="1"/>
</dbReference>
<reference evidence="14 15" key="1">
    <citation type="submission" date="2018-06" db="EMBL/GenBank/DDBJ databases">
        <title>A transcriptomic atlas of mushroom development highlights an independent origin of complex multicellularity.</title>
        <authorList>
            <consortium name="DOE Joint Genome Institute"/>
            <person name="Krizsan K."/>
            <person name="Almasi E."/>
            <person name="Merenyi Z."/>
            <person name="Sahu N."/>
            <person name="Viragh M."/>
            <person name="Koszo T."/>
            <person name="Mondo S."/>
            <person name="Kiss B."/>
            <person name="Balint B."/>
            <person name="Kues U."/>
            <person name="Barry K."/>
            <person name="Hegedus J.C."/>
            <person name="Henrissat B."/>
            <person name="Johnson J."/>
            <person name="Lipzen A."/>
            <person name="Ohm R."/>
            <person name="Nagy I."/>
            <person name="Pangilinan J."/>
            <person name="Yan J."/>
            <person name="Xiong Y."/>
            <person name="Grigoriev I.V."/>
            <person name="Hibbett D.S."/>
            <person name="Nagy L.G."/>
        </authorList>
    </citation>
    <scope>NUCLEOTIDE SEQUENCE [LARGE SCALE GENOMIC DNA]</scope>
    <source>
        <strain evidence="14 15">SZMC22713</strain>
    </source>
</reference>
<dbReference type="PRINTS" id="PR00133">
    <property type="entry name" value="GLHYDRLASE3"/>
</dbReference>
<dbReference type="InterPro" id="IPR017853">
    <property type="entry name" value="GH"/>
</dbReference>
<evidence type="ECO:0000256" key="11">
    <source>
        <dbReference type="SAM" id="MobiDB-lite"/>
    </source>
</evidence>
<feature type="compositionally biased region" description="Polar residues" evidence="11">
    <location>
        <begin position="39"/>
        <end position="56"/>
    </location>
</feature>
<keyword evidence="12" id="KW-0732">Signal</keyword>
<dbReference type="Pfam" id="PF14310">
    <property type="entry name" value="Fn3-like"/>
    <property type="match status" value="1"/>
</dbReference>
<dbReference type="InterPro" id="IPR026891">
    <property type="entry name" value="Fn3-like"/>
</dbReference>
<keyword evidence="6" id="KW-0136">Cellulose degradation</keyword>
<evidence type="ECO:0000256" key="5">
    <source>
        <dbReference type="ARBA" id="ARBA00022801"/>
    </source>
</evidence>
<accession>A0A4Y7Q776</accession>
<evidence type="ECO:0000259" key="13">
    <source>
        <dbReference type="SMART" id="SM01217"/>
    </source>
</evidence>
<dbReference type="FunFam" id="3.40.50.1700:FF:000003">
    <property type="entry name" value="Probable beta-glucosidase"/>
    <property type="match status" value="1"/>
</dbReference>
<name>A0A4Y7Q776_9AGAM</name>
<dbReference type="EC" id="3.2.1.21" evidence="4"/>
<evidence type="ECO:0000313" key="14">
    <source>
        <dbReference type="EMBL" id="TDL23295.1"/>
    </source>
</evidence>
<dbReference type="InterPro" id="IPR050288">
    <property type="entry name" value="Cellulose_deg_GH3"/>
</dbReference>
<dbReference type="InterPro" id="IPR036962">
    <property type="entry name" value="Glyco_hydro_3_N_sf"/>
</dbReference>
<keyword evidence="8" id="KW-0119">Carbohydrate metabolism</keyword>
<feature type="signal peptide" evidence="12">
    <location>
        <begin position="1"/>
        <end position="16"/>
    </location>
</feature>
<evidence type="ECO:0000256" key="1">
    <source>
        <dbReference type="ARBA" id="ARBA00000448"/>
    </source>
</evidence>
<evidence type="ECO:0000313" key="15">
    <source>
        <dbReference type="Proteomes" id="UP000294933"/>
    </source>
</evidence>
<dbReference type="Pfam" id="PF00933">
    <property type="entry name" value="Glyco_hydro_3"/>
    <property type="match status" value="1"/>
</dbReference>
<dbReference type="FunFam" id="3.20.20.300:FF:000002">
    <property type="entry name" value="Probable beta-glucosidase"/>
    <property type="match status" value="1"/>
</dbReference>
<dbReference type="Proteomes" id="UP000294933">
    <property type="component" value="Unassembled WGS sequence"/>
</dbReference>
<dbReference type="InterPro" id="IPR013783">
    <property type="entry name" value="Ig-like_fold"/>
</dbReference>
<dbReference type="InterPro" id="IPR002772">
    <property type="entry name" value="Glyco_hydro_3_C"/>
</dbReference>
<dbReference type="InterPro" id="IPR001764">
    <property type="entry name" value="Glyco_hydro_3_N"/>
</dbReference>
<comment type="pathway">
    <text evidence="2">Glycan metabolism; cellulose degradation.</text>
</comment>
<sequence>MRNFCTVLAFALAVNAITPDVVTFNGEHFTASPVASAAPQGQSTNAPASSSPSDAETFSPFPAPTQKPVSGVFVSSDPSSPPPVGSSVIPDFNPAWQAAYAKAKAKITSFTLDEKVSVATGVGAGVGRCIGNTPAVEAQAWPGLCLEDSPLGVRQTDFVTVFPAGINTAATFNRTLMRMRGVAMGQEHKGKGINIALGPMMNMGRIAQGGRNWEGFGADPFLAGETAYETILGMQQGGVQACAKHFIDNEQEWQRTDSSSNVDDRTQHEIYGHPFLRSVMAGVASVMCSYNQVNGTYACQNDKMLNDVLKREFGFQGYVMSDWSATHSTLSVMTGLDMTMPGDITFGSGTTYFGSNLTDYVLNGTIPESRIDDMATRIIAGWYHLHQDDKSFPAVNFNANKQLDQATNMHVDVQGDHFQIVRDIGSASTVLLKNVNGALPLNKPRSIVLIGSDAAPQPGGPGQFSDFGGDAGVLAIGWGSGTANFPYLISPYEAIQARAREDHTTVNWHITDFDTAQSAKAAAPASVAIVFINADSGEGYISVDGNNGDRKNLTAWHGGDNLVLAVAAANKNTVVVVHSVGPLIVEPWIDHPNVTAVLWAGLGGQETGNGLVDVLYGVRNPSARLPYTIAKNPSDYSAQLTLGGGGGTIIQIPYTEGLNIDYRAFDANNISPRFEFGFGLSYTTFQYSALKIEKISNKSNATLTAAWDASKPSPNGVGSSTAAWLHEPAFKVTFKVANSGSVSGGEIPQLYVNHPPSAGEPPSLLKDFDDVDLAPGRSKTVTFMLSRHDLSIWDVASQSWMRPQGTIKITIGASSRDSRLFGALPA</sequence>
<evidence type="ECO:0000256" key="9">
    <source>
        <dbReference type="ARBA" id="ARBA00023295"/>
    </source>
</evidence>
<dbReference type="PANTHER" id="PTHR42715:SF2">
    <property type="entry name" value="BETA-GLUCOSIDASE F-RELATED"/>
    <property type="match status" value="1"/>
</dbReference>
<comment type="catalytic activity">
    <reaction evidence="1">
        <text>Hydrolysis of terminal, non-reducing beta-D-glucosyl residues with release of beta-D-glucose.</text>
        <dbReference type="EC" id="3.2.1.21"/>
    </reaction>
</comment>
<keyword evidence="7" id="KW-0325">Glycoprotein</keyword>
<dbReference type="InterPro" id="IPR036881">
    <property type="entry name" value="Glyco_hydro_3_C_sf"/>
</dbReference>
<evidence type="ECO:0000256" key="7">
    <source>
        <dbReference type="ARBA" id="ARBA00023180"/>
    </source>
</evidence>
<dbReference type="Gene3D" id="3.20.20.300">
    <property type="entry name" value="Glycoside hydrolase, family 3, N-terminal domain"/>
    <property type="match status" value="1"/>
</dbReference>
<keyword evidence="5 14" id="KW-0378">Hydrolase</keyword>
<evidence type="ECO:0000256" key="6">
    <source>
        <dbReference type="ARBA" id="ARBA00023001"/>
    </source>
</evidence>
<dbReference type="GO" id="GO:0030245">
    <property type="term" value="P:cellulose catabolic process"/>
    <property type="evidence" value="ECO:0007669"/>
    <property type="project" value="UniProtKB-KW"/>
</dbReference>
<dbReference type="STRING" id="50990.A0A4Y7Q776"/>
<evidence type="ECO:0000256" key="3">
    <source>
        <dbReference type="ARBA" id="ARBA00005336"/>
    </source>
</evidence>
<dbReference type="PANTHER" id="PTHR42715">
    <property type="entry name" value="BETA-GLUCOSIDASE"/>
    <property type="match status" value="1"/>
</dbReference>
<protein>
    <recommendedName>
        <fullName evidence="4">beta-glucosidase</fullName>
        <ecNumber evidence="4">3.2.1.21</ecNumber>
    </recommendedName>
</protein>
<feature type="domain" description="Fibronectin type III-like" evidence="13">
    <location>
        <begin position="746"/>
        <end position="815"/>
    </location>
</feature>
<keyword evidence="9" id="KW-0326">Glycosidase</keyword>
<comment type="similarity">
    <text evidence="3">Belongs to the glycosyl hydrolase 3 family.</text>
</comment>
<proteinExistence type="inferred from homology"/>
<dbReference type="VEuPathDB" id="FungiDB:BD410DRAFT_839179"/>
<feature type="region of interest" description="Disordered" evidence="11">
    <location>
        <begin position="35"/>
        <end position="62"/>
    </location>
</feature>
<organism evidence="14 15">
    <name type="scientific">Rickenella mellea</name>
    <dbReference type="NCBI Taxonomy" id="50990"/>
    <lineage>
        <taxon>Eukaryota</taxon>
        <taxon>Fungi</taxon>
        <taxon>Dikarya</taxon>
        <taxon>Basidiomycota</taxon>
        <taxon>Agaricomycotina</taxon>
        <taxon>Agaricomycetes</taxon>
        <taxon>Hymenochaetales</taxon>
        <taxon>Rickenellaceae</taxon>
        <taxon>Rickenella</taxon>
    </lineage>
</organism>
<keyword evidence="10" id="KW-0624">Polysaccharide degradation</keyword>
<gene>
    <name evidence="14" type="ORF">BD410DRAFT_839179</name>
</gene>
<dbReference type="SUPFAM" id="SSF51445">
    <property type="entry name" value="(Trans)glycosidases"/>
    <property type="match status" value="1"/>
</dbReference>
<dbReference type="GO" id="GO:0008422">
    <property type="term" value="F:beta-glucosidase activity"/>
    <property type="evidence" value="ECO:0007669"/>
    <property type="project" value="UniProtKB-EC"/>
</dbReference>
<dbReference type="SUPFAM" id="SSF52279">
    <property type="entry name" value="Beta-D-glucan exohydrolase, C-terminal domain"/>
    <property type="match status" value="1"/>
</dbReference>
<dbReference type="SMART" id="SM01217">
    <property type="entry name" value="Fn3_like"/>
    <property type="match status" value="1"/>
</dbReference>
<dbReference type="Gene3D" id="3.40.50.1700">
    <property type="entry name" value="Glycoside hydrolase family 3 C-terminal domain"/>
    <property type="match status" value="1"/>
</dbReference>
<evidence type="ECO:0000256" key="12">
    <source>
        <dbReference type="SAM" id="SignalP"/>
    </source>
</evidence>
<evidence type="ECO:0000256" key="8">
    <source>
        <dbReference type="ARBA" id="ARBA00023277"/>
    </source>
</evidence>
<dbReference type="AlphaFoldDB" id="A0A4Y7Q776"/>
<dbReference type="EMBL" id="ML170171">
    <property type="protein sequence ID" value="TDL23295.1"/>
    <property type="molecule type" value="Genomic_DNA"/>
</dbReference>
<dbReference type="Pfam" id="PF01915">
    <property type="entry name" value="Glyco_hydro_3_C"/>
    <property type="match status" value="1"/>
</dbReference>
<evidence type="ECO:0000256" key="4">
    <source>
        <dbReference type="ARBA" id="ARBA00012744"/>
    </source>
</evidence>
<feature type="chain" id="PRO_5021409479" description="beta-glucosidase" evidence="12">
    <location>
        <begin position="17"/>
        <end position="826"/>
    </location>
</feature>
<evidence type="ECO:0000256" key="2">
    <source>
        <dbReference type="ARBA" id="ARBA00004987"/>
    </source>
</evidence>
<keyword evidence="15" id="KW-1185">Reference proteome</keyword>